<name>A0A8J4TTW3_CLAMG</name>
<comment type="caution">
    <text evidence="1">The sequence shown here is derived from an EMBL/GenBank/DDBJ whole genome shotgun (WGS) entry which is preliminary data.</text>
</comment>
<sequence>CVLKSLSLAEFFAQLLDFLKRCGMDQKLCVLKAIITLYTHNSLTNTHTVTHSLLDTLHICLHKNMSDMEQRFVVELLNFLVCVNPHSYDVTVEILLLLTDKELRL</sequence>
<keyword evidence="2" id="KW-1185">Reference proteome</keyword>
<proteinExistence type="predicted"/>
<accession>A0A8J4TTW3</accession>
<reference evidence="1" key="1">
    <citation type="submission" date="2020-07" db="EMBL/GenBank/DDBJ databases">
        <title>Clarias magur genome sequencing, assembly and annotation.</title>
        <authorList>
            <person name="Kushwaha B."/>
            <person name="Kumar R."/>
            <person name="Das P."/>
            <person name="Joshi C.G."/>
            <person name="Kumar D."/>
            <person name="Nagpure N.S."/>
            <person name="Pandey M."/>
            <person name="Agarwal S."/>
            <person name="Srivastava S."/>
            <person name="Singh M."/>
            <person name="Sahoo L."/>
            <person name="Jayasankar P."/>
            <person name="Meher P.K."/>
            <person name="Koringa P.G."/>
            <person name="Iquebal M.A."/>
            <person name="Das S.P."/>
            <person name="Bit A."/>
            <person name="Patnaik S."/>
            <person name="Patel N."/>
            <person name="Shah T.M."/>
            <person name="Hinsu A."/>
            <person name="Jena J.K."/>
        </authorList>
    </citation>
    <scope>NUCLEOTIDE SEQUENCE</scope>
    <source>
        <strain evidence="1">CIFAMagur01</strain>
        <tissue evidence="1">Testis</tissue>
    </source>
</reference>
<organism evidence="1 2">
    <name type="scientific">Clarias magur</name>
    <name type="common">Asian catfish</name>
    <name type="synonym">Macropteronotus magur</name>
    <dbReference type="NCBI Taxonomy" id="1594786"/>
    <lineage>
        <taxon>Eukaryota</taxon>
        <taxon>Metazoa</taxon>
        <taxon>Chordata</taxon>
        <taxon>Craniata</taxon>
        <taxon>Vertebrata</taxon>
        <taxon>Euteleostomi</taxon>
        <taxon>Actinopterygii</taxon>
        <taxon>Neopterygii</taxon>
        <taxon>Teleostei</taxon>
        <taxon>Ostariophysi</taxon>
        <taxon>Siluriformes</taxon>
        <taxon>Clariidae</taxon>
        <taxon>Clarias</taxon>
    </lineage>
</organism>
<dbReference type="OrthoDB" id="6262491at2759"/>
<evidence type="ECO:0000313" key="2">
    <source>
        <dbReference type="Proteomes" id="UP000727407"/>
    </source>
</evidence>
<protein>
    <submittedName>
        <fullName evidence="1">WD repeat-containing protein 97 isoform X2</fullName>
    </submittedName>
</protein>
<dbReference type="AlphaFoldDB" id="A0A8J4TTW3"/>
<feature type="non-terminal residue" evidence="1">
    <location>
        <position position="105"/>
    </location>
</feature>
<dbReference type="EMBL" id="QNUK01000380">
    <property type="protein sequence ID" value="KAF5894308.1"/>
    <property type="molecule type" value="Genomic_DNA"/>
</dbReference>
<evidence type="ECO:0000313" key="1">
    <source>
        <dbReference type="EMBL" id="KAF5894308.1"/>
    </source>
</evidence>
<dbReference type="Proteomes" id="UP000727407">
    <property type="component" value="Unassembled WGS sequence"/>
</dbReference>
<gene>
    <name evidence="1" type="ORF">DAT39_015988</name>
</gene>
<feature type="non-terminal residue" evidence="1">
    <location>
        <position position="1"/>
    </location>
</feature>